<name>A0ABV6XE37_9ACTN</name>
<evidence type="ECO:0000313" key="5">
    <source>
        <dbReference type="EMBL" id="MFC1436545.1"/>
    </source>
</evidence>
<protein>
    <submittedName>
        <fullName evidence="5">S1 RNA-binding domain-containing protein</fullName>
    </submittedName>
</protein>
<evidence type="ECO:0000256" key="3">
    <source>
        <dbReference type="ARBA" id="ARBA00023274"/>
    </source>
</evidence>
<keyword evidence="3" id="KW-0687">Ribonucleoprotein</keyword>
<keyword evidence="2" id="KW-0689">Ribosomal protein</keyword>
<sequence length="277" mass="30091">MSSASQDRTFQEFLATLHVGDLCRGTVAEVTRSRGVAVTLDGYPAQPLGTVGPLDLTWRQYPATAVRAGQRITAAIIAIDLDQGQVQLSLAAAEHPELWAFLKPLRSGEILSGTVTAIERFGVFVDLDDGPEHPVLPGVGFITIPELAWHHFESATDIVRVGQHVSCEFLYFDTWNGEARLSLRATQPDPFQVFAATAAVGQTLHGYVTKVIPFGALVRVADGVEGLIRLQELAATPVEAPEDVVQVGDEVITLVIGIDRQRRKLALSRRQALHDSR</sequence>
<proteinExistence type="inferred from homology"/>
<dbReference type="SUPFAM" id="SSF50249">
    <property type="entry name" value="Nucleic acid-binding proteins"/>
    <property type="match status" value="3"/>
</dbReference>
<dbReference type="Gene3D" id="2.40.50.140">
    <property type="entry name" value="Nucleic acid-binding proteins"/>
    <property type="match status" value="3"/>
</dbReference>
<dbReference type="InterPro" id="IPR012340">
    <property type="entry name" value="NA-bd_OB-fold"/>
</dbReference>
<feature type="domain" description="S1 motif" evidence="4">
    <location>
        <begin position="108"/>
        <end position="184"/>
    </location>
</feature>
<reference evidence="5 6" key="1">
    <citation type="submission" date="2024-09" db="EMBL/GenBank/DDBJ databases">
        <authorList>
            <person name="Lee S.D."/>
        </authorList>
    </citation>
    <scope>NUCLEOTIDE SEQUENCE [LARGE SCALE GENOMIC DNA]</scope>
    <source>
        <strain evidence="5 6">N1-3</strain>
    </source>
</reference>
<dbReference type="PANTHER" id="PTHR10724:SF7">
    <property type="entry name" value="SMALL RIBOSOMAL SUBUNIT PROTEIN BS1C"/>
    <property type="match status" value="1"/>
</dbReference>
<comment type="similarity">
    <text evidence="1">Belongs to the bacterial ribosomal protein bS1 family.</text>
</comment>
<dbReference type="InterPro" id="IPR050437">
    <property type="entry name" value="Ribos_protein_bS1-like"/>
</dbReference>
<feature type="domain" description="S1 motif" evidence="4">
    <location>
        <begin position="20"/>
        <end position="91"/>
    </location>
</feature>
<dbReference type="RefSeq" id="WP_380560255.1">
    <property type="nucleotide sequence ID" value="NZ_JBHEZY010000037.1"/>
</dbReference>
<dbReference type="PROSITE" id="PS50126">
    <property type="entry name" value="S1"/>
    <property type="match status" value="3"/>
</dbReference>
<gene>
    <name evidence="5" type="ORF">ACEZDB_38530</name>
</gene>
<dbReference type="SMART" id="SM00316">
    <property type="entry name" value="S1"/>
    <property type="match status" value="3"/>
</dbReference>
<organism evidence="5 6">
    <name type="scientific">Streptacidiphilus alkalitolerans</name>
    <dbReference type="NCBI Taxonomy" id="3342712"/>
    <lineage>
        <taxon>Bacteria</taxon>
        <taxon>Bacillati</taxon>
        <taxon>Actinomycetota</taxon>
        <taxon>Actinomycetes</taxon>
        <taxon>Kitasatosporales</taxon>
        <taxon>Streptomycetaceae</taxon>
        <taxon>Streptacidiphilus</taxon>
    </lineage>
</organism>
<feature type="domain" description="S1 motif" evidence="4">
    <location>
        <begin position="201"/>
        <end position="270"/>
    </location>
</feature>
<dbReference type="EMBL" id="JBHEZY010000037">
    <property type="protein sequence ID" value="MFC1436545.1"/>
    <property type="molecule type" value="Genomic_DNA"/>
</dbReference>
<evidence type="ECO:0000259" key="4">
    <source>
        <dbReference type="PROSITE" id="PS50126"/>
    </source>
</evidence>
<evidence type="ECO:0000256" key="2">
    <source>
        <dbReference type="ARBA" id="ARBA00022980"/>
    </source>
</evidence>
<dbReference type="InterPro" id="IPR003029">
    <property type="entry name" value="S1_domain"/>
</dbReference>
<dbReference type="Proteomes" id="UP001592530">
    <property type="component" value="Unassembled WGS sequence"/>
</dbReference>
<comment type="caution">
    <text evidence="5">The sequence shown here is derived from an EMBL/GenBank/DDBJ whole genome shotgun (WGS) entry which is preliminary data.</text>
</comment>
<evidence type="ECO:0000313" key="6">
    <source>
        <dbReference type="Proteomes" id="UP001592530"/>
    </source>
</evidence>
<dbReference type="Pfam" id="PF00575">
    <property type="entry name" value="S1"/>
    <property type="match status" value="2"/>
</dbReference>
<accession>A0ABV6XE37</accession>
<evidence type="ECO:0000256" key="1">
    <source>
        <dbReference type="ARBA" id="ARBA00006767"/>
    </source>
</evidence>
<dbReference type="PANTHER" id="PTHR10724">
    <property type="entry name" value="30S RIBOSOMAL PROTEIN S1"/>
    <property type="match status" value="1"/>
</dbReference>